<dbReference type="InterPro" id="IPR039198">
    <property type="entry name" value="Srl3/Whi5"/>
</dbReference>
<feature type="compositionally biased region" description="Basic and acidic residues" evidence="9">
    <location>
        <begin position="122"/>
        <end position="136"/>
    </location>
</feature>
<organism evidence="10 11">
    <name type="scientific">Pseudocercospora fuligena</name>
    <dbReference type="NCBI Taxonomy" id="685502"/>
    <lineage>
        <taxon>Eukaryota</taxon>
        <taxon>Fungi</taxon>
        <taxon>Dikarya</taxon>
        <taxon>Ascomycota</taxon>
        <taxon>Pezizomycotina</taxon>
        <taxon>Dothideomycetes</taxon>
        <taxon>Dothideomycetidae</taxon>
        <taxon>Mycosphaerellales</taxon>
        <taxon>Mycosphaerellaceae</taxon>
        <taxon>Pseudocercospora</taxon>
    </lineage>
</organism>
<keyword evidence="7" id="KW-0804">Transcription</keyword>
<dbReference type="EMBL" id="JABCIY010000062">
    <property type="protein sequence ID" value="KAF7194321.1"/>
    <property type="molecule type" value="Genomic_DNA"/>
</dbReference>
<evidence type="ECO:0000256" key="2">
    <source>
        <dbReference type="ARBA" id="ARBA00004496"/>
    </source>
</evidence>
<dbReference type="PANTHER" id="PTHR28246">
    <property type="entry name" value="G1-SPECIFIC TRANSCRIPTIONAL REPRESSOR WHI5-RELATED"/>
    <property type="match status" value="1"/>
</dbReference>
<dbReference type="GO" id="GO:0003712">
    <property type="term" value="F:transcription coregulator activity"/>
    <property type="evidence" value="ECO:0007669"/>
    <property type="project" value="TreeGrafter"/>
</dbReference>
<protein>
    <submittedName>
        <fullName evidence="10">Uncharacterized protein</fullName>
    </submittedName>
</protein>
<reference evidence="10" key="1">
    <citation type="submission" date="2020-04" db="EMBL/GenBank/DDBJ databases">
        <title>Draft genome resource of the tomato pathogen Pseudocercospora fuligena.</title>
        <authorList>
            <person name="Zaccaron A."/>
        </authorList>
    </citation>
    <scope>NUCLEOTIDE SEQUENCE</scope>
    <source>
        <strain evidence="10">PF001</strain>
    </source>
</reference>
<evidence type="ECO:0000256" key="4">
    <source>
        <dbReference type="ARBA" id="ARBA00022490"/>
    </source>
</evidence>
<dbReference type="Proteomes" id="UP000660729">
    <property type="component" value="Unassembled WGS sequence"/>
</dbReference>
<evidence type="ECO:0000313" key="11">
    <source>
        <dbReference type="Proteomes" id="UP000660729"/>
    </source>
</evidence>
<dbReference type="InterPro" id="IPR013734">
    <property type="entry name" value="TF_Nrm1/Whi5"/>
</dbReference>
<accession>A0A8H6RNL8</accession>
<feature type="region of interest" description="Disordered" evidence="9">
    <location>
        <begin position="160"/>
        <end position="200"/>
    </location>
</feature>
<sequence>METMTANYAGIPHTSQPSHFPDAASSRMTNPTSKATRTIMQNHQATDNQYSSQQSLSAPASQESIISVQSSVGSSRAPNLQGSESNLSQLTSYTDLTSPTSVEGFKNNTLPGEGTAPSNTLDKPHINRDRTPEDGTRNMVDIALASPMSITSPAVTNGAKRTASGHVKNAPSLSNTPYTGMIQGRESRRESVSSTSSRAGEMAANLKARLGYAMVKVQHGWEHKSLQEVEQLAAEKARTNRYSASLLDQQRPGTSGLSNGTASLSMYDNNYSRGTLDIEQPPSKRHSGNYSHLVPLSQSIQTSLGPAPRLQPAPDIRPTSSSGAIYHAGLGKAVPHSYRGSGMSPPHTPINVVQPRRPATIRTETQTAEAEREALQSLLQLGSPHTSQIPRSQTATSSSQGQASPMKTDLTPRRVTFARSESASSTSSGVATMIENRALAAQRLEER</sequence>
<comment type="subcellular location">
    <subcellularLocation>
        <location evidence="2">Cytoplasm</location>
    </subcellularLocation>
    <subcellularLocation>
        <location evidence="1">Nucleus</location>
    </subcellularLocation>
</comment>
<dbReference type="GO" id="GO:0005737">
    <property type="term" value="C:cytoplasm"/>
    <property type="evidence" value="ECO:0007669"/>
    <property type="project" value="UniProtKB-SubCell"/>
</dbReference>
<evidence type="ECO:0000256" key="6">
    <source>
        <dbReference type="ARBA" id="ARBA00023015"/>
    </source>
</evidence>
<evidence type="ECO:0000256" key="1">
    <source>
        <dbReference type="ARBA" id="ARBA00004123"/>
    </source>
</evidence>
<feature type="region of interest" description="Disordered" evidence="9">
    <location>
        <begin position="67"/>
        <end position="136"/>
    </location>
</feature>
<keyword evidence="8" id="KW-0539">Nucleus</keyword>
<evidence type="ECO:0000256" key="8">
    <source>
        <dbReference type="ARBA" id="ARBA00023242"/>
    </source>
</evidence>
<comment type="caution">
    <text evidence="10">The sequence shown here is derived from an EMBL/GenBank/DDBJ whole genome shotgun (WGS) entry which is preliminary data.</text>
</comment>
<feature type="compositionally biased region" description="Polar residues" evidence="9">
    <location>
        <begin position="76"/>
        <end position="121"/>
    </location>
</feature>
<feature type="compositionally biased region" description="Low complexity" evidence="9">
    <location>
        <begin position="392"/>
        <end position="404"/>
    </location>
</feature>
<evidence type="ECO:0000256" key="5">
    <source>
        <dbReference type="ARBA" id="ARBA00022491"/>
    </source>
</evidence>
<dbReference type="Pfam" id="PF08528">
    <property type="entry name" value="Whi5"/>
    <property type="match status" value="1"/>
</dbReference>
<keyword evidence="5" id="KW-0678">Repressor</keyword>
<dbReference type="AlphaFoldDB" id="A0A8H6RNL8"/>
<dbReference type="GO" id="GO:0033309">
    <property type="term" value="C:SBF transcription complex"/>
    <property type="evidence" value="ECO:0007669"/>
    <property type="project" value="TreeGrafter"/>
</dbReference>
<gene>
    <name evidence="10" type="ORF">HII31_04354</name>
</gene>
<evidence type="ECO:0000256" key="3">
    <source>
        <dbReference type="ARBA" id="ARBA00006922"/>
    </source>
</evidence>
<feature type="region of interest" description="Disordered" evidence="9">
    <location>
        <begin position="384"/>
        <end position="433"/>
    </location>
</feature>
<comment type="similarity">
    <text evidence="3">Belongs to the WHI5/NRM1 family.</text>
</comment>
<evidence type="ECO:0000256" key="9">
    <source>
        <dbReference type="SAM" id="MobiDB-lite"/>
    </source>
</evidence>
<evidence type="ECO:0000313" key="10">
    <source>
        <dbReference type="EMBL" id="KAF7194321.1"/>
    </source>
</evidence>
<evidence type="ECO:0000256" key="7">
    <source>
        <dbReference type="ARBA" id="ARBA00023163"/>
    </source>
</evidence>
<dbReference type="GO" id="GO:0000082">
    <property type="term" value="P:G1/S transition of mitotic cell cycle"/>
    <property type="evidence" value="ECO:0007669"/>
    <property type="project" value="InterPro"/>
</dbReference>
<keyword evidence="4" id="KW-0963">Cytoplasm</keyword>
<dbReference type="PANTHER" id="PTHR28246:SF1">
    <property type="entry name" value="G1-SPECIFIC TRANSCRIPTIONAL REPRESSOR WHI5-RELATED"/>
    <property type="match status" value="1"/>
</dbReference>
<keyword evidence="11" id="KW-1185">Reference proteome</keyword>
<feature type="region of interest" description="Disordered" evidence="9">
    <location>
        <begin position="1"/>
        <end position="34"/>
    </location>
</feature>
<name>A0A8H6RNL8_9PEZI</name>
<keyword evidence="6" id="KW-0805">Transcription regulation</keyword>
<dbReference type="OrthoDB" id="2359117at2759"/>
<proteinExistence type="inferred from homology"/>